<evidence type="ECO:0000313" key="3">
    <source>
        <dbReference type="Proteomes" id="UP000502706"/>
    </source>
</evidence>
<name>A0A6G8PSI7_9ACTN</name>
<organism evidence="2 3">
    <name type="scientific">Rubrobacter marinus</name>
    <dbReference type="NCBI Taxonomy" id="2653852"/>
    <lineage>
        <taxon>Bacteria</taxon>
        <taxon>Bacillati</taxon>
        <taxon>Actinomycetota</taxon>
        <taxon>Rubrobacteria</taxon>
        <taxon>Rubrobacterales</taxon>
        <taxon>Rubrobacteraceae</taxon>
        <taxon>Rubrobacter</taxon>
    </lineage>
</organism>
<dbReference type="RefSeq" id="WP_166394962.1">
    <property type="nucleotide sequence ID" value="NZ_CP045121.1"/>
</dbReference>
<dbReference type="AlphaFoldDB" id="A0A6G8PSI7"/>
<proteinExistence type="predicted"/>
<keyword evidence="3" id="KW-1185">Reference proteome</keyword>
<sequence length="72" mass="8227">MGRERIEGKILKVLTSIPQGVRYSTTDWGRVLNEDKREVRNTLGALEAEGTVEVEREEGRPDKPLYKLRTDA</sequence>
<protein>
    <submittedName>
        <fullName evidence="2">Uncharacterized protein</fullName>
    </submittedName>
</protein>
<feature type="compositionally biased region" description="Basic and acidic residues" evidence="1">
    <location>
        <begin position="53"/>
        <end position="72"/>
    </location>
</feature>
<feature type="region of interest" description="Disordered" evidence="1">
    <location>
        <begin position="51"/>
        <end position="72"/>
    </location>
</feature>
<dbReference type="EMBL" id="CP045121">
    <property type="protein sequence ID" value="QIN77293.1"/>
    <property type="molecule type" value="Genomic_DNA"/>
</dbReference>
<gene>
    <name evidence="2" type="ORF">GBA65_00815</name>
</gene>
<reference evidence="2 3" key="1">
    <citation type="submission" date="2019-10" db="EMBL/GenBank/DDBJ databases">
        <title>Rubrobacter sp nov SCSIO 52915 isolated from a deep-sea sediment in the South China Sea.</title>
        <authorList>
            <person name="Chen R.W."/>
        </authorList>
    </citation>
    <scope>NUCLEOTIDE SEQUENCE [LARGE SCALE GENOMIC DNA]</scope>
    <source>
        <strain evidence="2 3">SCSIO 52915</strain>
    </source>
</reference>
<accession>A0A6G8PSI7</accession>
<dbReference type="Proteomes" id="UP000502706">
    <property type="component" value="Chromosome"/>
</dbReference>
<evidence type="ECO:0000256" key="1">
    <source>
        <dbReference type="SAM" id="MobiDB-lite"/>
    </source>
</evidence>
<dbReference type="KEGG" id="rmar:GBA65_00815"/>
<evidence type="ECO:0000313" key="2">
    <source>
        <dbReference type="EMBL" id="QIN77293.1"/>
    </source>
</evidence>